<evidence type="ECO:0000259" key="1">
    <source>
        <dbReference type="Pfam" id="PF14213"/>
    </source>
</evidence>
<dbReference type="RefSeq" id="WP_090666031.1">
    <property type="nucleotide sequence ID" value="NZ_FOUF01000002.1"/>
</dbReference>
<dbReference type="EMBL" id="FOUF01000002">
    <property type="protein sequence ID" value="SFL91726.1"/>
    <property type="molecule type" value="Genomic_DNA"/>
</dbReference>
<sequence length="335" mass="37705">MTPDIRHTVLAAIAQDKSNVAARLADLHHVTRQSASAWLTKLKREGVITASGAGRGICYQLVPLVHLRRIYARSNLHEDRVWREVIAPSVQDLPANVRDIWHYATTEIVNNAIDHSQAKEVMVVLLRDALNTTVYVVDNGEGIFSKIQRALNLFDPRDAILEIAKGKLTTDPVHHTGDGIFFVSKVMDDFNIYCDKLNFMHCDMGVDMLLEGIKGGPGTKILMRLVNNSIRNLQSVFDQFAVAGEPAFAKTIVPVRLAQHEGEQLVSRSQGKRLTMRFDQFKVVILDFDGVKEIGQAFADQVFRVFQQLHPTTKLVPIHMTECVENVYRRVIKQS</sequence>
<name>A0A1I4LLK2_9PROT</name>
<keyword evidence="3" id="KW-1185">Reference proteome</keyword>
<accession>A0A1I4LLK2</accession>
<reference evidence="2 3" key="1">
    <citation type="submission" date="2016-10" db="EMBL/GenBank/DDBJ databases">
        <authorList>
            <person name="de Groot N.N."/>
        </authorList>
    </citation>
    <scope>NUCLEOTIDE SEQUENCE [LARGE SCALE GENOMIC DNA]</scope>
    <source>
        <strain evidence="2 3">Nm146</strain>
    </source>
</reference>
<gene>
    <name evidence="2" type="ORF">SAMN05421880_102121</name>
</gene>
<protein>
    <submittedName>
        <fullName evidence="2">Transcriptional regulator, ArsR family</fullName>
    </submittedName>
</protein>
<organism evidence="2 3">
    <name type="scientific">Nitrosomonas nitrosa</name>
    <dbReference type="NCBI Taxonomy" id="52442"/>
    <lineage>
        <taxon>Bacteria</taxon>
        <taxon>Pseudomonadati</taxon>
        <taxon>Pseudomonadota</taxon>
        <taxon>Betaproteobacteria</taxon>
        <taxon>Nitrosomonadales</taxon>
        <taxon>Nitrosomonadaceae</taxon>
        <taxon>Nitrosomonas</taxon>
    </lineage>
</organism>
<dbReference type="Proteomes" id="UP000199561">
    <property type="component" value="Unassembled WGS sequence"/>
</dbReference>
<dbReference type="Gene3D" id="3.30.565.10">
    <property type="entry name" value="Histidine kinase-like ATPase, C-terminal domain"/>
    <property type="match status" value="1"/>
</dbReference>
<feature type="domain" description="DUF4325" evidence="1">
    <location>
        <begin position="270"/>
        <end position="322"/>
    </location>
</feature>
<dbReference type="SUPFAM" id="SSF55874">
    <property type="entry name" value="ATPase domain of HSP90 chaperone/DNA topoisomerase II/histidine kinase"/>
    <property type="match status" value="1"/>
</dbReference>
<proteinExistence type="predicted"/>
<dbReference type="InterPro" id="IPR036390">
    <property type="entry name" value="WH_DNA-bd_sf"/>
</dbReference>
<dbReference type="Pfam" id="PF14213">
    <property type="entry name" value="DUF4325"/>
    <property type="match status" value="1"/>
</dbReference>
<evidence type="ECO:0000313" key="2">
    <source>
        <dbReference type="EMBL" id="SFL91726.1"/>
    </source>
</evidence>
<dbReference type="SUPFAM" id="SSF46785">
    <property type="entry name" value="Winged helix' DNA-binding domain"/>
    <property type="match status" value="1"/>
</dbReference>
<dbReference type="InterPro" id="IPR036890">
    <property type="entry name" value="HATPase_C_sf"/>
</dbReference>
<dbReference type="STRING" id="52442.SAMN05421880_102121"/>
<dbReference type="AlphaFoldDB" id="A0A1I4LLK2"/>
<evidence type="ECO:0000313" key="3">
    <source>
        <dbReference type="Proteomes" id="UP000199561"/>
    </source>
</evidence>
<dbReference type="InterPro" id="IPR025474">
    <property type="entry name" value="DUF4325"/>
</dbReference>